<dbReference type="Proteomes" id="UP000198736">
    <property type="component" value="Unassembled WGS sequence"/>
</dbReference>
<proteinExistence type="predicted"/>
<gene>
    <name evidence="1" type="ORF">COMA2_60010</name>
</gene>
<dbReference type="STRING" id="1742973.COMA2_60010"/>
<accession>A0A0S4LMM2</accession>
<name>A0A0S4LMM2_9BACT</name>
<dbReference type="Pfam" id="PF20126">
    <property type="entry name" value="TumE"/>
    <property type="match status" value="1"/>
</dbReference>
<sequence>MSVADYVADIRRHILDTPHIVSHSLGYEERPPLGAIVNGFVTFADGSRVHFKEFLQFRPVTTRLKYVYHYTSSTHGPSDMTMPAIPRLGTSPHTPTIFILPTVSFHRSALRSPLLCARRPHT</sequence>
<keyword evidence="2" id="KW-1185">Reference proteome</keyword>
<organism evidence="1 2">
    <name type="scientific">Candidatus Nitrospira nitrificans</name>
    <dbReference type="NCBI Taxonomy" id="1742973"/>
    <lineage>
        <taxon>Bacteria</taxon>
        <taxon>Pseudomonadati</taxon>
        <taxon>Nitrospirota</taxon>
        <taxon>Nitrospiria</taxon>
        <taxon>Nitrospirales</taxon>
        <taxon>Nitrospiraceae</taxon>
        <taxon>Nitrospira</taxon>
    </lineage>
</organism>
<evidence type="ECO:0000313" key="1">
    <source>
        <dbReference type="EMBL" id="CUS38833.1"/>
    </source>
</evidence>
<dbReference type="AlphaFoldDB" id="A0A0S4LMM2"/>
<dbReference type="EMBL" id="CZPZ01000033">
    <property type="protein sequence ID" value="CUS38833.1"/>
    <property type="molecule type" value="Genomic_DNA"/>
</dbReference>
<reference evidence="2" key="1">
    <citation type="submission" date="2015-10" db="EMBL/GenBank/DDBJ databases">
        <authorList>
            <person name="Luecker S."/>
            <person name="Luecker S."/>
        </authorList>
    </citation>
    <scope>NUCLEOTIDE SEQUENCE [LARGE SCALE GENOMIC DNA]</scope>
</reference>
<evidence type="ECO:0000313" key="2">
    <source>
        <dbReference type="Proteomes" id="UP000198736"/>
    </source>
</evidence>
<protein>
    <submittedName>
        <fullName evidence="1">Uncharacterized protein</fullName>
    </submittedName>
</protein>
<dbReference type="InterPro" id="IPR045397">
    <property type="entry name" value="TumE-like"/>
</dbReference>